<evidence type="ECO:0000313" key="2">
    <source>
        <dbReference type="Proteomes" id="UP001732700"/>
    </source>
</evidence>
<evidence type="ECO:0000313" key="1">
    <source>
        <dbReference type="EnsemblPlants" id="AVESA.00010b.r2.UnG1449940.1.CDS"/>
    </source>
</evidence>
<name>A0ACD6AKE1_AVESA</name>
<accession>A0ACD6AKE1</accession>
<keyword evidence="2" id="KW-1185">Reference proteome</keyword>
<dbReference type="EnsemblPlants" id="AVESA.00010b.r2.UnG1449940.1">
    <property type="protein sequence ID" value="AVESA.00010b.r2.UnG1449940.1.CDS"/>
    <property type="gene ID" value="AVESA.00010b.r2.UnG1449940"/>
</dbReference>
<proteinExistence type="predicted"/>
<dbReference type="Proteomes" id="UP001732700">
    <property type="component" value="Unassembled WGS sequence"/>
</dbReference>
<reference evidence="1" key="1">
    <citation type="submission" date="2025-09" db="UniProtKB">
        <authorList>
            <consortium name="EnsemblPlants"/>
        </authorList>
    </citation>
    <scope>IDENTIFICATION</scope>
</reference>
<sequence length="194" mass="22250">MTAAAAVLLLAAALLAGAAEASKWTFTKKGSVVTYDERSLLIDGRRDLFFSGAIHYPRSPPEMWPKLLKIAKEGGLNTIETYVFWNAHEPEKGKYNFEGRNDMIKFLKMIQDNNMYAVVRIGPFIQAEWNHGGLPYWLREIPHIIFRANNEPYKREMEKFVRFIVQKLKDADLFASQGGPIILTQIENDHSYEL</sequence>
<organism evidence="1 2">
    <name type="scientific">Avena sativa</name>
    <name type="common">Oat</name>
    <dbReference type="NCBI Taxonomy" id="4498"/>
    <lineage>
        <taxon>Eukaryota</taxon>
        <taxon>Viridiplantae</taxon>
        <taxon>Streptophyta</taxon>
        <taxon>Embryophyta</taxon>
        <taxon>Tracheophyta</taxon>
        <taxon>Spermatophyta</taxon>
        <taxon>Magnoliopsida</taxon>
        <taxon>Liliopsida</taxon>
        <taxon>Poales</taxon>
        <taxon>Poaceae</taxon>
        <taxon>BOP clade</taxon>
        <taxon>Pooideae</taxon>
        <taxon>Poodae</taxon>
        <taxon>Poeae</taxon>
        <taxon>Poeae Chloroplast Group 1 (Aveneae type)</taxon>
        <taxon>Aveninae</taxon>
        <taxon>Avena</taxon>
    </lineage>
</organism>
<protein>
    <submittedName>
        <fullName evidence="1">Uncharacterized protein</fullName>
    </submittedName>
</protein>